<dbReference type="PANTHER" id="PTHR30193">
    <property type="entry name" value="ABC TRANSPORTER PERMEASE PROTEIN"/>
    <property type="match status" value="1"/>
</dbReference>
<dbReference type="InterPro" id="IPR051393">
    <property type="entry name" value="ABC_transporter_permease"/>
</dbReference>
<dbReference type="PANTHER" id="PTHR30193:SF37">
    <property type="entry name" value="INNER MEMBRANE ABC TRANSPORTER PERMEASE PROTEIN YCJO"/>
    <property type="match status" value="1"/>
</dbReference>
<organism evidence="9 10">
    <name type="scientific">Schaalia naturae</name>
    <dbReference type="NCBI Taxonomy" id="635203"/>
    <lineage>
        <taxon>Bacteria</taxon>
        <taxon>Bacillati</taxon>
        <taxon>Actinomycetota</taxon>
        <taxon>Actinomycetes</taxon>
        <taxon>Actinomycetales</taxon>
        <taxon>Actinomycetaceae</taxon>
        <taxon>Schaalia</taxon>
    </lineage>
</organism>
<sequence>MNTKSYPFPTRAGLRTSFGVGLAVLAIFAFVPAAGVVVASLTDLRQADYLPIHFVGLQNYQDYFGAGHRADNLNALKNTLVYAAGSTILQITLALGIAVLLNNAHLRGRNIYRAVVFMPTVLGVTVTALVWSLMFNTSGGPIQSVIRAFGSDSALLGDQSIALYLVIFVQVWMTCGTSVIIFLSGLQAIPDELYEVSSIDGASGWQTFHHITMPLLAPTVTANVLLGVVNAMQSYQLTYVLTGPDKKGTQVLSLQVYMQAFGGRSGTTLTQSQGYAAAISMVQFVLVGVVTLITMWYLRRREQR</sequence>
<comment type="similarity">
    <text evidence="7">Belongs to the binding-protein-dependent transport system permease family.</text>
</comment>
<feature type="transmembrane region" description="Helical" evidence="7">
    <location>
        <begin position="275"/>
        <end position="298"/>
    </location>
</feature>
<keyword evidence="2 7" id="KW-0813">Transport</keyword>
<dbReference type="Pfam" id="PF00528">
    <property type="entry name" value="BPD_transp_1"/>
    <property type="match status" value="1"/>
</dbReference>
<feature type="transmembrane region" description="Helical" evidence="7">
    <location>
        <begin position="80"/>
        <end position="102"/>
    </location>
</feature>
<protein>
    <submittedName>
        <fullName evidence="9">Carbohydrate ABC transporter permease</fullName>
    </submittedName>
</protein>
<evidence type="ECO:0000256" key="4">
    <source>
        <dbReference type="ARBA" id="ARBA00022692"/>
    </source>
</evidence>
<evidence type="ECO:0000256" key="7">
    <source>
        <dbReference type="RuleBase" id="RU363032"/>
    </source>
</evidence>
<feature type="transmembrane region" description="Helical" evidence="7">
    <location>
        <begin position="215"/>
        <end position="235"/>
    </location>
</feature>
<keyword evidence="4 7" id="KW-0812">Transmembrane</keyword>
<evidence type="ECO:0000256" key="1">
    <source>
        <dbReference type="ARBA" id="ARBA00004651"/>
    </source>
</evidence>
<evidence type="ECO:0000256" key="3">
    <source>
        <dbReference type="ARBA" id="ARBA00022475"/>
    </source>
</evidence>
<accession>A0ABW2SPM2</accession>
<keyword evidence="10" id="KW-1185">Reference proteome</keyword>
<keyword evidence="5 7" id="KW-1133">Transmembrane helix</keyword>
<evidence type="ECO:0000256" key="2">
    <source>
        <dbReference type="ARBA" id="ARBA00022448"/>
    </source>
</evidence>
<dbReference type="InterPro" id="IPR035906">
    <property type="entry name" value="MetI-like_sf"/>
</dbReference>
<dbReference type="RefSeq" id="WP_380975422.1">
    <property type="nucleotide sequence ID" value="NZ_JBHTEF010000001.1"/>
</dbReference>
<feature type="transmembrane region" description="Helical" evidence="7">
    <location>
        <begin position="114"/>
        <end position="134"/>
    </location>
</feature>
<evidence type="ECO:0000256" key="6">
    <source>
        <dbReference type="ARBA" id="ARBA00023136"/>
    </source>
</evidence>
<comment type="caution">
    <text evidence="9">The sequence shown here is derived from an EMBL/GenBank/DDBJ whole genome shotgun (WGS) entry which is preliminary data.</text>
</comment>
<dbReference type="SUPFAM" id="SSF161098">
    <property type="entry name" value="MetI-like"/>
    <property type="match status" value="1"/>
</dbReference>
<proteinExistence type="inferred from homology"/>
<feature type="domain" description="ABC transmembrane type-1" evidence="8">
    <location>
        <begin position="76"/>
        <end position="294"/>
    </location>
</feature>
<evidence type="ECO:0000313" key="10">
    <source>
        <dbReference type="Proteomes" id="UP001596527"/>
    </source>
</evidence>
<evidence type="ECO:0000256" key="5">
    <source>
        <dbReference type="ARBA" id="ARBA00022989"/>
    </source>
</evidence>
<dbReference type="Gene3D" id="1.10.3720.10">
    <property type="entry name" value="MetI-like"/>
    <property type="match status" value="1"/>
</dbReference>
<evidence type="ECO:0000313" key="9">
    <source>
        <dbReference type="EMBL" id="MFC7581805.1"/>
    </source>
</evidence>
<dbReference type="CDD" id="cd06261">
    <property type="entry name" value="TM_PBP2"/>
    <property type="match status" value="1"/>
</dbReference>
<feature type="transmembrane region" description="Helical" evidence="7">
    <location>
        <begin position="161"/>
        <end position="183"/>
    </location>
</feature>
<keyword evidence="3" id="KW-1003">Cell membrane</keyword>
<keyword evidence="6 7" id="KW-0472">Membrane</keyword>
<dbReference type="Proteomes" id="UP001596527">
    <property type="component" value="Unassembled WGS sequence"/>
</dbReference>
<comment type="subcellular location">
    <subcellularLocation>
        <location evidence="1 7">Cell membrane</location>
        <topology evidence="1 7">Multi-pass membrane protein</topology>
    </subcellularLocation>
</comment>
<feature type="transmembrane region" description="Helical" evidence="7">
    <location>
        <begin position="20"/>
        <end position="41"/>
    </location>
</feature>
<dbReference type="PROSITE" id="PS50928">
    <property type="entry name" value="ABC_TM1"/>
    <property type="match status" value="1"/>
</dbReference>
<gene>
    <name evidence="9" type="ORF">ACFQWG_11430</name>
</gene>
<dbReference type="EMBL" id="JBHTEF010000001">
    <property type="protein sequence ID" value="MFC7581805.1"/>
    <property type="molecule type" value="Genomic_DNA"/>
</dbReference>
<reference evidence="10" key="1">
    <citation type="journal article" date="2019" name="Int. J. Syst. Evol. Microbiol.">
        <title>The Global Catalogue of Microorganisms (GCM) 10K type strain sequencing project: providing services to taxonomists for standard genome sequencing and annotation.</title>
        <authorList>
            <consortium name="The Broad Institute Genomics Platform"/>
            <consortium name="The Broad Institute Genome Sequencing Center for Infectious Disease"/>
            <person name="Wu L."/>
            <person name="Ma J."/>
        </authorList>
    </citation>
    <scope>NUCLEOTIDE SEQUENCE [LARGE SCALE GENOMIC DNA]</scope>
    <source>
        <strain evidence="10">CCUG 56698</strain>
    </source>
</reference>
<evidence type="ECO:0000259" key="8">
    <source>
        <dbReference type="PROSITE" id="PS50928"/>
    </source>
</evidence>
<dbReference type="InterPro" id="IPR000515">
    <property type="entry name" value="MetI-like"/>
</dbReference>
<name>A0ABW2SPM2_9ACTO</name>